<dbReference type="InterPro" id="IPR000644">
    <property type="entry name" value="CBS_dom"/>
</dbReference>
<comment type="caution">
    <text evidence="4">The sequence shown here is derived from an EMBL/GenBank/DDBJ whole genome shotgun (WGS) entry which is preliminary data.</text>
</comment>
<reference evidence="4" key="1">
    <citation type="journal article" date="2020" name="mSystems">
        <title>Genome- and Community-Level Interaction Insights into Carbon Utilization and Element Cycling Functions of Hydrothermarchaeota in Hydrothermal Sediment.</title>
        <authorList>
            <person name="Zhou Z."/>
            <person name="Liu Y."/>
            <person name="Xu W."/>
            <person name="Pan J."/>
            <person name="Luo Z.H."/>
            <person name="Li M."/>
        </authorList>
    </citation>
    <scope>NUCLEOTIDE SEQUENCE [LARGE SCALE GENOMIC DNA]</scope>
    <source>
        <strain evidence="4">SpSt-289</strain>
    </source>
</reference>
<evidence type="ECO:0000256" key="2">
    <source>
        <dbReference type="PROSITE-ProRule" id="PRU00703"/>
    </source>
</evidence>
<proteinExistence type="predicted"/>
<sequence length="143" mass="16251">MKKRHLTEVQDWMRENPVTITPDATLAEAQELMTEHEVRRLPVVENGELVGIITYSDILRQIPPLREEEEADHATVLLSQRTVGEVMTYSPITINPSATIQEAAERMLEYQVSGLPVVRNNKVVGIITESDIFRLVVESWAEE</sequence>
<dbReference type="InterPro" id="IPR046342">
    <property type="entry name" value="CBS_dom_sf"/>
</dbReference>
<evidence type="ECO:0000259" key="3">
    <source>
        <dbReference type="PROSITE" id="PS51371"/>
    </source>
</evidence>
<evidence type="ECO:0000313" key="4">
    <source>
        <dbReference type="EMBL" id="HDX33052.1"/>
    </source>
</evidence>
<dbReference type="Pfam" id="PF00571">
    <property type="entry name" value="CBS"/>
    <property type="match status" value="2"/>
</dbReference>
<dbReference type="InterPro" id="IPR051257">
    <property type="entry name" value="Diverse_CBS-Domain"/>
</dbReference>
<dbReference type="AlphaFoldDB" id="A0A7C1FHE4"/>
<feature type="domain" description="CBS" evidence="3">
    <location>
        <begin position="87"/>
        <end position="142"/>
    </location>
</feature>
<dbReference type="SUPFAM" id="SSF54631">
    <property type="entry name" value="CBS-domain pair"/>
    <property type="match status" value="1"/>
</dbReference>
<dbReference type="SMART" id="SM00116">
    <property type="entry name" value="CBS"/>
    <property type="match status" value="2"/>
</dbReference>
<feature type="domain" description="CBS" evidence="3">
    <location>
        <begin position="13"/>
        <end position="70"/>
    </location>
</feature>
<keyword evidence="1 2" id="KW-0129">CBS domain</keyword>
<evidence type="ECO:0000256" key="1">
    <source>
        <dbReference type="ARBA" id="ARBA00023122"/>
    </source>
</evidence>
<dbReference type="Gene3D" id="3.10.580.10">
    <property type="entry name" value="CBS-domain"/>
    <property type="match status" value="1"/>
</dbReference>
<dbReference type="OMA" id="GIITWKD"/>
<gene>
    <name evidence="4" type="ORF">ENQ20_16430</name>
</gene>
<dbReference type="PROSITE" id="PS51371">
    <property type="entry name" value="CBS"/>
    <property type="match status" value="2"/>
</dbReference>
<accession>A0A7C1FHE4</accession>
<organism evidence="4">
    <name type="scientific">Caldilinea aerophila</name>
    <dbReference type="NCBI Taxonomy" id="133453"/>
    <lineage>
        <taxon>Bacteria</taxon>
        <taxon>Bacillati</taxon>
        <taxon>Chloroflexota</taxon>
        <taxon>Caldilineae</taxon>
        <taxon>Caldilineales</taxon>
        <taxon>Caldilineaceae</taxon>
        <taxon>Caldilinea</taxon>
    </lineage>
</organism>
<dbReference type="EMBL" id="DSMG01000169">
    <property type="protein sequence ID" value="HDX33052.1"/>
    <property type="molecule type" value="Genomic_DNA"/>
</dbReference>
<protein>
    <submittedName>
        <fullName evidence="4">CBS domain-containing protein</fullName>
    </submittedName>
</protein>
<dbReference type="CDD" id="cd04584">
    <property type="entry name" value="CBS_pair_AcuB_like"/>
    <property type="match status" value="1"/>
</dbReference>
<dbReference type="PANTHER" id="PTHR43080">
    <property type="entry name" value="CBS DOMAIN-CONTAINING PROTEIN CBSX3, MITOCHONDRIAL"/>
    <property type="match status" value="1"/>
</dbReference>
<name>A0A7C1FHE4_9CHLR</name>
<dbReference type="PANTHER" id="PTHR43080:SF2">
    <property type="entry name" value="CBS DOMAIN-CONTAINING PROTEIN"/>
    <property type="match status" value="1"/>
</dbReference>